<dbReference type="PANTHER" id="PTHR10094">
    <property type="entry name" value="STEROL CARRIER PROTEIN 2 SCP-2 FAMILY PROTEIN"/>
    <property type="match status" value="1"/>
</dbReference>
<protein>
    <submittedName>
        <fullName evidence="2">Sterol carrier protein</fullName>
    </submittedName>
</protein>
<dbReference type="InterPro" id="IPR036527">
    <property type="entry name" value="SCP2_sterol-bd_dom_sf"/>
</dbReference>
<keyword evidence="3" id="KW-1185">Reference proteome</keyword>
<gene>
    <name evidence="2" type="ORF">F3W81_15195</name>
</gene>
<dbReference type="Proteomes" id="UP000594118">
    <property type="component" value="Chromosome"/>
</dbReference>
<dbReference type="Pfam" id="PF02036">
    <property type="entry name" value="SCP2"/>
    <property type="match status" value="1"/>
</dbReference>
<dbReference type="AlphaFoldDB" id="A0A7L9WQC5"/>
<dbReference type="GO" id="GO:0005829">
    <property type="term" value="C:cytosol"/>
    <property type="evidence" value="ECO:0007669"/>
    <property type="project" value="TreeGrafter"/>
</dbReference>
<dbReference type="Gene3D" id="3.30.1050.10">
    <property type="entry name" value="SCP2 sterol-binding domain"/>
    <property type="match status" value="1"/>
</dbReference>
<proteinExistence type="predicted"/>
<dbReference type="KEGG" id="pshq:F3W81_15195"/>
<feature type="domain" description="SCP2" evidence="1">
    <location>
        <begin position="16"/>
        <end position="93"/>
    </location>
</feature>
<dbReference type="SUPFAM" id="SSF55718">
    <property type="entry name" value="SCP-like"/>
    <property type="match status" value="1"/>
</dbReference>
<evidence type="ECO:0000313" key="3">
    <source>
        <dbReference type="Proteomes" id="UP000594118"/>
    </source>
</evidence>
<sequence>MTLQEIADKFQRGLDRKPIDDSLKFDCGDDGAITISDGTARLADDPADCTIHISHKNLEKLIAGKLNPVTAFAMGKIKVSGDMSVAMKLGKMLGS</sequence>
<dbReference type="PANTHER" id="PTHR10094:SF25">
    <property type="entry name" value="SCP2 STEROL-BINDING DOMAIN-CONTAINING PROTEIN 1"/>
    <property type="match status" value="1"/>
</dbReference>
<accession>A0A7L9WQC5</accession>
<dbReference type="RefSeq" id="WP_193079971.1">
    <property type="nucleotide sequence ID" value="NZ_CP045201.1"/>
</dbReference>
<evidence type="ECO:0000313" key="2">
    <source>
        <dbReference type="EMBL" id="QOL82054.1"/>
    </source>
</evidence>
<dbReference type="InterPro" id="IPR003033">
    <property type="entry name" value="SCP2_sterol-bd_dom"/>
</dbReference>
<name>A0A7L9WQC5_9RHOB</name>
<organism evidence="2 3">
    <name type="scientific">Pseudooceanicola spongiae</name>
    <dbReference type="NCBI Taxonomy" id="2613965"/>
    <lineage>
        <taxon>Bacteria</taxon>
        <taxon>Pseudomonadati</taxon>
        <taxon>Pseudomonadota</taxon>
        <taxon>Alphaproteobacteria</taxon>
        <taxon>Rhodobacterales</taxon>
        <taxon>Paracoccaceae</taxon>
        <taxon>Pseudooceanicola</taxon>
    </lineage>
</organism>
<reference evidence="2 3" key="1">
    <citation type="submission" date="2019-10" db="EMBL/GenBank/DDBJ databases">
        <title>Pseudopuniceibacterium sp. HQ09 islated from Antarctica.</title>
        <authorList>
            <person name="Liao L."/>
            <person name="Su S."/>
            <person name="Chen B."/>
            <person name="Yu Y."/>
        </authorList>
    </citation>
    <scope>NUCLEOTIDE SEQUENCE [LARGE SCALE GENOMIC DNA]</scope>
    <source>
        <strain evidence="2 3">HQ09</strain>
    </source>
</reference>
<evidence type="ECO:0000259" key="1">
    <source>
        <dbReference type="Pfam" id="PF02036"/>
    </source>
</evidence>
<dbReference type="EMBL" id="CP045201">
    <property type="protein sequence ID" value="QOL82054.1"/>
    <property type="molecule type" value="Genomic_DNA"/>
</dbReference>